<name>A0A2I0KC66_PUNGR</name>
<sequence length="184" mass="19116">MAEENQLAAFEENTPPTPVHSQQPTMHVPPLLTPAGVPLAYQGAPSTHLPPPASSATPPTYSGAPLPQAPPPIVQASSASDDRVRIALLESTINQLAANMATNMAELMALLRGPNCASSSSTPPPGYEPVVDPNPWAPSTFVPESRDEPTPTTVNTPAAYPVNNLSALPTFSHSSNVTAVALFP</sequence>
<protein>
    <submittedName>
        <fullName evidence="1">Uncharacterized protein</fullName>
    </submittedName>
</protein>
<evidence type="ECO:0000313" key="2">
    <source>
        <dbReference type="Proteomes" id="UP000233551"/>
    </source>
</evidence>
<dbReference type="AlphaFoldDB" id="A0A2I0KC66"/>
<organism evidence="1 2">
    <name type="scientific">Punica granatum</name>
    <name type="common">Pomegranate</name>
    <dbReference type="NCBI Taxonomy" id="22663"/>
    <lineage>
        <taxon>Eukaryota</taxon>
        <taxon>Viridiplantae</taxon>
        <taxon>Streptophyta</taxon>
        <taxon>Embryophyta</taxon>
        <taxon>Tracheophyta</taxon>
        <taxon>Spermatophyta</taxon>
        <taxon>Magnoliopsida</taxon>
        <taxon>eudicotyledons</taxon>
        <taxon>Gunneridae</taxon>
        <taxon>Pentapetalae</taxon>
        <taxon>rosids</taxon>
        <taxon>malvids</taxon>
        <taxon>Myrtales</taxon>
        <taxon>Lythraceae</taxon>
        <taxon>Punica</taxon>
    </lineage>
</organism>
<gene>
    <name evidence="1" type="ORF">CRG98_013476</name>
</gene>
<proteinExistence type="predicted"/>
<dbReference type="Proteomes" id="UP000233551">
    <property type="component" value="Unassembled WGS sequence"/>
</dbReference>
<dbReference type="EMBL" id="PGOL01000689">
    <property type="protein sequence ID" value="PKI66118.1"/>
    <property type="molecule type" value="Genomic_DNA"/>
</dbReference>
<reference evidence="1 2" key="1">
    <citation type="submission" date="2017-11" db="EMBL/GenBank/DDBJ databases">
        <title>De-novo sequencing of pomegranate (Punica granatum L.) genome.</title>
        <authorList>
            <person name="Akparov Z."/>
            <person name="Amiraslanov A."/>
            <person name="Hajiyeva S."/>
            <person name="Abbasov M."/>
            <person name="Kaur K."/>
            <person name="Hamwieh A."/>
            <person name="Solovyev V."/>
            <person name="Salamov A."/>
            <person name="Braich B."/>
            <person name="Kosarev P."/>
            <person name="Mahmoud A."/>
            <person name="Hajiyev E."/>
            <person name="Babayeva S."/>
            <person name="Izzatullayeva V."/>
            <person name="Mammadov A."/>
            <person name="Mammadov A."/>
            <person name="Sharifova S."/>
            <person name="Ojaghi J."/>
            <person name="Eynullazada K."/>
            <person name="Bayramov B."/>
            <person name="Abdulazimova A."/>
            <person name="Shahmuradov I."/>
        </authorList>
    </citation>
    <scope>NUCLEOTIDE SEQUENCE [LARGE SCALE GENOMIC DNA]</scope>
    <source>
        <strain evidence="2">cv. AG2017</strain>
        <tissue evidence="1">Leaf</tissue>
    </source>
</reference>
<comment type="caution">
    <text evidence="1">The sequence shown here is derived from an EMBL/GenBank/DDBJ whole genome shotgun (WGS) entry which is preliminary data.</text>
</comment>
<evidence type="ECO:0000313" key="1">
    <source>
        <dbReference type="EMBL" id="PKI66118.1"/>
    </source>
</evidence>
<dbReference type="GeneID" id="116200385"/>
<accession>A0A2I0KC66</accession>
<keyword evidence="2" id="KW-1185">Reference proteome</keyword>